<dbReference type="Proteomes" id="UP000292347">
    <property type="component" value="Unassembled WGS sequence"/>
</dbReference>
<dbReference type="OrthoDB" id="7554791at2"/>
<reference evidence="1 2" key="1">
    <citation type="submission" date="2019-01" db="EMBL/GenBank/DDBJ databases">
        <title>Sphingomonas mucosissima sp. nov. and Sphingomonas desiccabilis sp. nov., from biological soil crusts in the Colorado Plateau, USA.</title>
        <authorList>
            <person name="Zhu D."/>
        </authorList>
    </citation>
    <scope>NUCLEOTIDE SEQUENCE [LARGE SCALE GENOMIC DNA]</scope>
    <source>
        <strain evidence="1 2">CP1D</strain>
    </source>
</reference>
<proteinExistence type="predicted"/>
<organism evidence="1 2">
    <name type="scientific">Sphingomonas desiccabilis</name>
    <dbReference type="NCBI Taxonomy" id="429134"/>
    <lineage>
        <taxon>Bacteria</taxon>
        <taxon>Pseudomonadati</taxon>
        <taxon>Pseudomonadota</taxon>
        <taxon>Alphaproteobacteria</taxon>
        <taxon>Sphingomonadales</taxon>
        <taxon>Sphingomonadaceae</taxon>
        <taxon>Sphingomonas</taxon>
    </lineage>
</organism>
<sequence>MTFRLTPQMSAALRTGQYPFAPLVRVQLPDYTLCHLVGSAEVPFNGERFVGEDPRFGILVAASNLKDGVVDEAPDWSLTFVAPQGAAVSELVAATAQGGEVGGWLGLINPADGRLLPEPIQLFAGELDVPRVRVGRGTLALEWRCASALEPFHDEEKGARLSDSWHRLVWPNETGLANMTGTDKTSMWGVEKPPSTVRVTGGSATASFLGNIGL</sequence>
<protein>
    <submittedName>
        <fullName evidence="1">Uncharacterized protein</fullName>
    </submittedName>
</protein>
<evidence type="ECO:0000313" key="1">
    <source>
        <dbReference type="EMBL" id="RXZ35438.1"/>
    </source>
</evidence>
<evidence type="ECO:0000313" key="2">
    <source>
        <dbReference type="Proteomes" id="UP000292347"/>
    </source>
</evidence>
<dbReference type="RefSeq" id="WP_129341207.1">
    <property type="nucleotide sequence ID" value="NZ_JACIDD010000001.1"/>
</dbReference>
<comment type="caution">
    <text evidence="1">The sequence shown here is derived from an EMBL/GenBank/DDBJ whole genome shotgun (WGS) entry which is preliminary data.</text>
</comment>
<dbReference type="EMBL" id="SDPT01000001">
    <property type="protein sequence ID" value="RXZ35438.1"/>
    <property type="molecule type" value="Genomic_DNA"/>
</dbReference>
<keyword evidence="2" id="KW-1185">Reference proteome</keyword>
<dbReference type="AlphaFoldDB" id="A0A4Q2J0V3"/>
<name>A0A4Q2J0V3_9SPHN</name>
<accession>A0A4Q2J0V3</accession>
<gene>
    <name evidence="1" type="ORF">EO081_07425</name>
</gene>